<protein>
    <recommendedName>
        <fullName evidence="4">5-formyltetrahydrofolate cyclo-ligase</fullName>
        <ecNumber evidence="4">6.3.3.2</ecNumber>
    </recommendedName>
</protein>
<dbReference type="EC" id="6.3.3.2" evidence="4"/>
<dbReference type="GO" id="GO:0030272">
    <property type="term" value="F:5-formyltetrahydrofolate cyclo-ligase activity"/>
    <property type="evidence" value="ECO:0007669"/>
    <property type="project" value="UniProtKB-EC"/>
</dbReference>
<keyword evidence="4" id="KW-0479">Metal-binding</keyword>
<evidence type="ECO:0000256" key="1">
    <source>
        <dbReference type="ARBA" id="ARBA00010638"/>
    </source>
</evidence>
<dbReference type="InterPro" id="IPR037171">
    <property type="entry name" value="NagB/RpiA_transferase-like"/>
</dbReference>
<dbReference type="Gene3D" id="3.40.50.10420">
    <property type="entry name" value="NagB/RpiA/CoA transferase-like"/>
    <property type="match status" value="1"/>
</dbReference>
<keyword evidence="3 4" id="KW-0067">ATP-binding</keyword>
<keyword evidence="2 4" id="KW-0547">Nucleotide-binding</keyword>
<dbReference type="PANTHER" id="PTHR23407">
    <property type="entry name" value="ATPASE INHIBITOR/5-FORMYLTETRAHYDROFOLATE CYCLO-LIGASE"/>
    <property type="match status" value="1"/>
</dbReference>
<comment type="similarity">
    <text evidence="1 4">Belongs to the 5-formyltetrahydrofolate cyclo-ligase family.</text>
</comment>
<dbReference type="NCBIfam" id="TIGR02727">
    <property type="entry name" value="MTHFS_bact"/>
    <property type="match status" value="1"/>
</dbReference>
<evidence type="ECO:0000256" key="2">
    <source>
        <dbReference type="ARBA" id="ARBA00022741"/>
    </source>
</evidence>
<dbReference type="InterPro" id="IPR002698">
    <property type="entry name" value="FTHF_cligase"/>
</dbReference>
<evidence type="ECO:0000313" key="5">
    <source>
        <dbReference type="EMBL" id="MCA0131469.1"/>
    </source>
</evidence>
<comment type="catalytic activity">
    <reaction evidence="4">
        <text>(6S)-5-formyl-5,6,7,8-tetrahydrofolate + ATP = (6R)-5,10-methenyltetrahydrofolate + ADP + phosphate</text>
        <dbReference type="Rhea" id="RHEA:10488"/>
        <dbReference type="ChEBI" id="CHEBI:30616"/>
        <dbReference type="ChEBI" id="CHEBI:43474"/>
        <dbReference type="ChEBI" id="CHEBI:57455"/>
        <dbReference type="ChEBI" id="CHEBI:57457"/>
        <dbReference type="ChEBI" id="CHEBI:456216"/>
        <dbReference type="EC" id="6.3.3.2"/>
    </reaction>
</comment>
<reference evidence="6" key="1">
    <citation type="submission" date="2023-07" db="EMBL/GenBank/DDBJ databases">
        <authorList>
            <person name="Yue Y."/>
        </authorList>
    </citation>
    <scope>NUCLEOTIDE SEQUENCE [LARGE SCALE GENOMIC DNA]</scope>
    <source>
        <strain evidence="6">D23</strain>
    </source>
</reference>
<evidence type="ECO:0000256" key="4">
    <source>
        <dbReference type="RuleBase" id="RU361279"/>
    </source>
</evidence>
<dbReference type="Proteomes" id="UP001198901">
    <property type="component" value="Unassembled WGS sequence"/>
</dbReference>
<comment type="caution">
    <text evidence="5">The sequence shown here is derived from an EMBL/GenBank/DDBJ whole genome shotgun (WGS) entry which is preliminary data.</text>
</comment>
<proteinExistence type="inferred from homology"/>
<dbReference type="PIRSF" id="PIRSF006806">
    <property type="entry name" value="FTHF_cligase"/>
    <property type="match status" value="1"/>
</dbReference>
<keyword evidence="4" id="KW-0460">Magnesium</keyword>
<organism evidence="5 6">
    <name type="scientific">Winogradskyella alexanderae</name>
    <dbReference type="NCBI Taxonomy" id="2877123"/>
    <lineage>
        <taxon>Bacteria</taxon>
        <taxon>Pseudomonadati</taxon>
        <taxon>Bacteroidota</taxon>
        <taxon>Flavobacteriia</taxon>
        <taxon>Flavobacteriales</taxon>
        <taxon>Flavobacteriaceae</taxon>
        <taxon>Winogradskyella</taxon>
    </lineage>
</organism>
<evidence type="ECO:0000256" key="3">
    <source>
        <dbReference type="ARBA" id="ARBA00022840"/>
    </source>
</evidence>
<dbReference type="RefSeq" id="WP_224525383.1">
    <property type="nucleotide sequence ID" value="NZ_JAIUJR010000001.1"/>
</dbReference>
<comment type="cofactor">
    <cofactor evidence="4">
        <name>Mg(2+)</name>
        <dbReference type="ChEBI" id="CHEBI:18420"/>
    </cofactor>
</comment>
<name>A0ABS7XPZ9_9FLAO</name>
<keyword evidence="6" id="KW-1185">Reference proteome</keyword>
<gene>
    <name evidence="5" type="ORF">LBU54_02655</name>
</gene>
<sequence>MTKQELRKKYKQLRQNLTKNEIEEKSLAIANQLLESAIWDYSFYHIFLPIEEQNEINTEYILNILAGKDKNIIVSKSNFSDISMSHFLLTDNTRFKKNKYNIPEPISGISIESKSIDVVFIPLLAYDVMGNRIGYGKGFYDRFLASCKPEIIKIGLSLFNPEKEIINTTIEDITLDYCVTPNSIYKFE</sequence>
<accession>A0ABS7XPZ9</accession>
<dbReference type="PANTHER" id="PTHR23407:SF1">
    <property type="entry name" value="5-FORMYLTETRAHYDROFOLATE CYCLO-LIGASE"/>
    <property type="match status" value="1"/>
</dbReference>
<dbReference type="Pfam" id="PF01812">
    <property type="entry name" value="5-FTHF_cyc-lig"/>
    <property type="match status" value="1"/>
</dbReference>
<keyword evidence="5" id="KW-0436">Ligase</keyword>
<evidence type="ECO:0000313" key="6">
    <source>
        <dbReference type="Proteomes" id="UP001198901"/>
    </source>
</evidence>
<dbReference type="EMBL" id="JAIUJR010000001">
    <property type="protein sequence ID" value="MCA0131469.1"/>
    <property type="molecule type" value="Genomic_DNA"/>
</dbReference>
<dbReference type="SUPFAM" id="SSF100950">
    <property type="entry name" value="NagB/RpiA/CoA transferase-like"/>
    <property type="match status" value="1"/>
</dbReference>
<dbReference type="InterPro" id="IPR024185">
    <property type="entry name" value="FTHF_cligase-like_sf"/>
</dbReference>